<organism evidence="2 3">
    <name type="scientific">Sphingobacterium paludis</name>
    <dbReference type="NCBI Taxonomy" id="1476465"/>
    <lineage>
        <taxon>Bacteria</taxon>
        <taxon>Pseudomonadati</taxon>
        <taxon>Bacteroidota</taxon>
        <taxon>Sphingobacteriia</taxon>
        <taxon>Sphingobacteriales</taxon>
        <taxon>Sphingobacteriaceae</taxon>
        <taxon>Sphingobacterium</taxon>
    </lineage>
</organism>
<evidence type="ECO:0000256" key="1">
    <source>
        <dbReference type="SAM" id="Phobius"/>
    </source>
</evidence>
<keyword evidence="1" id="KW-1133">Transmembrane helix</keyword>
<evidence type="ECO:0000313" key="2">
    <source>
        <dbReference type="EMBL" id="TDS10960.1"/>
    </source>
</evidence>
<evidence type="ECO:0000313" key="3">
    <source>
        <dbReference type="Proteomes" id="UP000294752"/>
    </source>
</evidence>
<keyword evidence="1" id="KW-0812">Transmembrane</keyword>
<comment type="caution">
    <text evidence="2">The sequence shown here is derived from an EMBL/GenBank/DDBJ whole genome shotgun (WGS) entry which is preliminary data.</text>
</comment>
<name>A0A4R7CU59_9SPHI</name>
<sequence length="138" mass="15870">METELFCRRSVYSASQSSAHLEPQTHRPTGSPLPFTREKHIAVSIGMAFLSTLFRVMFRAMAFYMVYLFCVPRGTMSMWMSRRCTGKANKCQDNNQECSNNSSHSKCLNKYCTNLSRCRYACTIKANNRRHFSEAIAK</sequence>
<proteinExistence type="predicted"/>
<accession>A0A4R7CU59</accession>
<keyword evidence="1" id="KW-0472">Membrane</keyword>
<reference evidence="2 3" key="1">
    <citation type="submission" date="2019-03" db="EMBL/GenBank/DDBJ databases">
        <title>Genomic Encyclopedia of Type Strains, Phase III (KMG-III): the genomes of soil and plant-associated and newly described type strains.</title>
        <authorList>
            <person name="Whitman W."/>
        </authorList>
    </citation>
    <scope>NUCLEOTIDE SEQUENCE [LARGE SCALE GENOMIC DNA]</scope>
    <source>
        <strain evidence="2 3">CGMCC 1.12801</strain>
    </source>
</reference>
<protein>
    <submittedName>
        <fullName evidence="2">Uncharacterized protein</fullName>
    </submittedName>
</protein>
<dbReference type="Proteomes" id="UP000294752">
    <property type="component" value="Unassembled WGS sequence"/>
</dbReference>
<feature type="transmembrane region" description="Helical" evidence="1">
    <location>
        <begin position="41"/>
        <end position="70"/>
    </location>
</feature>
<dbReference type="EMBL" id="SNZV01000008">
    <property type="protein sequence ID" value="TDS10960.1"/>
    <property type="molecule type" value="Genomic_DNA"/>
</dbReference>
<gene>
    <name evidence="2" type="ORF">B0I21_10817</name>
</gene>
<dbReference type="AlphaFoldDB" id="A0A4R7CU59"/>
<keyword evidence="3" id="KW-1185">Reference proteome</keyword>